<dbReference type="InterPro" id="IPR012340">
    <property type="entry name" value="NA-bd_OB-fold"/>
</dbReference>
<evidence type="ECO:0000256" key="5">
    <source>
        <dbReference type="SAM" id="Phobius"/>
    </source>
</evidence>
<sequence length="456" mass="47848">MTQRLRLARLSLVFVFLGMLTTGMLGPVIARAQEPDFPHALVITVDGIINNVKEGFIARAIDKAEENGAALLIIQLDTPGGLLSSTREIVELLLESPVPIAVFVSPRGARAGSAGTFITAAGNFAVMAPGTNIGAASPISATGEDLDDTLASKVENDAAALIRSIAQTRGRNQDKLEETVWTAASYSAQEALSDNVVDLIADDLEDLLAKLDGLIAETSIGTAVLETKGLELFQLEKNILEHFLEFISDPNVSFILLTVGGLGIVVELFNPGLIAPGVVGVICLLLTFLALGNLPVNWAGVVFVILAMVLTVLEVVVAGFGILGVGAIVSLIVGGLILFTQFGDVSPTMPSIEVNRWVISSAGGVVSLALVYIVGTAYQSRRQGPPEKTSALAGMQGMVTGELAPRGIVLVGNETWTAISEDDSAISIGEPVEVRSVEGLILTVFRQSDPEKRDNS</sequence>
<gene>
    <name evidence="9" type="ORF">METZ01_LOCUS17992</name>
</gene>
<feature type="transmembrane region" description="Helical" evidence="5">
    <location>
        <begin position="252"/>
        <end position="269"/>
    </location>
</feature>
<dbReference type="SUPFAM" id="SSF141322">
    <property type="entry name" value="NfeD domain-like"/>
    <property type="match status" value="1"/>
</dbReference>
<feature type="domain" description="NfeD-like C-terminal" evidence="6">
    <location>
        <begin position="390"/>
        <end position="444"/>
    </location>
</feature>
<evidence type="ECO:0000259" key="7">
    <source>
        <dbReference type="Pfam" id="PF24961"/>
    </source>
</evidence>
<evidence type="ECO:0000313" key="9">
    <source>
        <dbReference type="EMBL" id="SUZ65138.1"/>
    </source>
</evidence>
<comment type="subcellular location">
    <subcellularLocation>
        <location evidence="1">Membrane</location>
        <topology evidence="1">Multi-pass membrane protein</topology>
    </subcellularLocation>
</comment>
<dbReference type="InterPro" id="IPR056739">
    <property type="entry name" value="NfeD_membrane"/>
</dbReference>
<dbReference type="SUPFAM" id="SSF52096">
    <property type="entry name" value="ClpP/crotonase"/>
    <property type="match status" value="1"/>
</dbReference>
<dbReference type="InterPro" id="IPR056738">
    <property type="entry name" value="NfeD1b_N"/>
</dbReference>
<feature type="transmembrane region" description="Helical" evidence="5">
    <location>
        <begin position="357"/>
        <end position="378"/>
    </location>
</feature>
<dbReference type="Pfam" id="PF25145">
    <property type="entry name" value="NfeD1b_N"/>
    <property type="match status" value="1"/>
</dbReference>
<keyword evidence="3 5" id="KW-1133">Transmembrane helix</keyword>
<keyword evidence="2 5" id="KW-0812">Transmembrane</keyword>
<dbReference type="EMBL" id="UINC01000951">
    <property type="protein sequence ID" value="SUZ65138.1"/>
    <property type="molecule type" value="Genomic_DNA"/>
</dbReference>
<evidence type="ECO:0000256" key="1">
    <source>
        <dbReference type="ARBA" id="ARBA00004141"/>
    </source>
</evidence>
<keyword evidence="4 5" id="KW-0472">Membrane</keyword>
<feature type="transmembrane region" description="Helical" evidence="5">
    <location>
        <begin position="274"/>
        <end position="292"/>
    </location>
</feature>
<reference evidence="9" key="1">
    <citation type="submission" date="2018-05" db="EMBL/GenBank/DDBJ databases">
        <authorList>
            <person name="Lanie J.A."/>
            <person name="Ng W.-L."/>
            <person name="Kazmierczak K.M."/>
            <person name="Andrzejewski T.M."/>
            <person name="Davidsen T.M."/>
            <person name="Wayne K.J."/>
            <person name="Tettelin H."/>
            <person name="Glass J.I."/>
            <person name="Rusch D."/>
            <person name="Podicherti R."/>
            <person name="Tsui H.-C.T."/>
            <person name="Winkler M.E."/>
        </authorList>
    </citation>
    <scope>NUCLEOTIDE SEQUENCE</scope>
</reference>
<feature type="domain" description="NfeD integral membrane" evidence="7">
    <location>
        <begin position="251"/>
        <end position="373"/>
    </location>
</feature>
<evidence type="ECO:0000259" key="8">
    <source>
        <dbReference type="Pfam" id="PF25145"/>
    </source>
</evidence>
<dbReference type="PANTHER" id="PTHR33507:SF4">
    <property type="entry name" value="NODULATION COMPETITIVENESS PROTEIN NFED"/>
    <property type="match status" value="1"/>
</dbReference>
<dbReference type="Pfam" id="PF01957">
    <property type="entry name" value="NfeD"/>
    <property type="match status" value="1"/>
</dbReference>
<dbReference type="GO" id="GO:0016020">
    <property type="term" value="C:membrane"/>
    <property type="evidence" value="ECO:0007669"/>
    <property type="project" value="UniProtKB-SubCell"/>
</dbReference>
<evidence type="ECO:0000256" key="2">
    <source>
        <dbReference type="ARBA" id="ARBA00022692"/>
    </source>
</evidence>
<dbReference type="Gene3D" id="3.90.226.10">
    <property type="entry name" value="2-enoyl-CoA Hydratase, Chain A, domain 1"/>
    <property type="match status" value="1"/>
</dbReference>
<accession>A0A381PFK9</accession>
<feature type="domain" description="NfeD1b N-terminal" evidence="8">
    <location>
        <begin position="42"/>
        <end position="172"/>
    </location>
</feature>
<organism evidence="9">
    <name type="scientific">marine metagenome</name>
    <dbReference type="NCBI Taxonomy" id="408172"/>
    <lineage>
        <taxon>unclassified sequences</taxon>
        <taxon>metagenomes</taxon>
        <taxon>ecological metagenomes</taxon>
    </lineage>
</organism>
<feature type="transmembrane region" description="Helical" evidence="5">
    <location>
        <begin position="298"/>
        <end position="317"/>
    </location>
</feature>
<feature type="transmembrane region" description="Helical" evidence="5">
    <location>
        <begin position="322"/>
        <end position="342"/>
    </location>
</feature>
<protein>
    <submittedName>
        <fullName evidence="9">Uncharacterized protein</fullName>
    </submittedName>
</protein>
<proteinExistence type="predicted"/>
<dbReference type="Pfam" id="PF24961">
    <property type="entry name" value="NfeD_membrane"/>
    <property type="match status" value="1"/>
</dbReference>
<evidence type="ECO:0000256" key="3">
    <source>
        <dbReference type="ARBA" id="ARBA00022989"/>
    </source>
</evidence>
<dbReference type="CDD" id="cd07020">
    <property type="entry name" value="Clp_protease_NfeD_1"/>
    <property type="match status" value="1"/>
</dbReference>
<evidence type="ECO:0000256" key="4">
    <source>
        <dbReference type="ARBA" id="ARBA00023136"/>
    </source>
</evidence>
<dbReference type="InterPro" id="IPR002810">
    <property type="entry name" value="NfeD-like_C"/>
</dbReference>
<dbReference type="InterPro" id="IPR029045">
    <property type="entry name" value="ClpP/crotonase-like_dom_sf"/>
</dbReference>
<dbReference type="PANTHER" id="PTHR33507">
    <property type="entry name" value="INNER MEMBRANE PROTEIN YBBJ"/>
    <property type="match status" value="1"/>
</dbReference>
<evidence type="ECO:0000259" key="6">
    <source>
        <dbReference type="Pfam" id="PF01957"/>
    </source>
</evidence>
<dbReference type="AlphaFoldDB" id="A0A381PFK9"/>
<dbReference type="InterPro" id="IPR052165">
    <property type="entry name" value="Membrane_assoc_protease"/>
</dbReference>
<dbReference type="Gene3D" id="2.40.50.140">
    <property type="entry name" value="Nucleic acid-binding proteins"/>
    <property type="match status" value="1"/>
</dbReference>
<name>A0A381PFK9_9ZZZZ</name>